<dbReference type="EMBL" id="JAESDN010000001">
    <property type="protein sequence ID" value="KAG7057643.1"/>
    <property type="molecule type" value="Genomic_DNA"/>
</dbReference>
<feature type="region of interest" description="Disordered" evidence="1">
    <location>
        <begin position="1"/>
        <end position="32"/>
    </location>
</feature>
<evidence type="ECO:0000313" key="2">
    <source>
        <dbReference type="EMBL" id="KAG7057643.1"/>
    </source>
</evidence>
<reference evidence="2" key="1">
    <citation type="submission" date="2021-05" db="EMBL/GenBank/DDBJ databases">
        <title>Comparative genomics of three Colletotrichum scovillei strains and genetic complementation revealed genes involved fungal growth and virulence on chili pepper.</title>
        <authorList>
            <person name="Hsieh D.-K."/>
            <person name="Chuang S.-C."/>
            <person name="Chen C.-Y."/>
            <person name="Chao Y.-T."/>
            <person name="Lu M.-Y.J."/>
            <person name="Lee M.-H."/>
            <person name="Shih M.-C."/>
        </authorList>
    </citation>
    <scope>NUCLEOTIDE SEQUENCE</scope>
    <source>
        <strain evidence="2">Coll-153</strain>
    </source>
</reference>
<gene>
    <name evidence="2" type="ORF">JMJ77_005026</name>
</gene>
<evidence type="ECO:0000256" key="1">
    <source>
        <dbReference type="SAM" id="MobiDB-lite"/>
    </source>
</evidence>
<dbReference type="Proteomes" id="UP000699042">
    <property type="component" value="Unassembled WGS sequence"/>
</dbReference>
<keyword evidence="3" id="KW-1185">Reference proteome</keyword>
<name>A0A9P7RI60_9PEZI</name>
<evidence type="ECO:0000313" key="3">
    <source>
        <dbReference type="Proteomes" id="UP000699042"/>
    </source>
</evidence>
<sequence length="99" mass="10049">MFGAVVGSTGWMEGGTKDIWDGTPPPPGEAHASFAVADGEALDEESHSASIAQCGLVPRFHFLANPGQGPTAGLENATTSRGLCVTALDAGHGSSDRQI</sequence>
<comment type="caution">
    <text evidence="2">The sequence shown here is derived from an EMBL/GenBank/DDBJ whole genome shotgun (WGS) entry which is preliminary data.</text>
</comment>
<accession>A0A9P7RI60</accession>
<dbReference type="AlphaFoldDB" id="A0A9P7RI60"/>
<proteinExistence type="predicted"/>
<organism evidence="2 3">
    <name type="scientific">Colletotrichum scovillei</name>
    <dbReference type="NCBI Taxonomy" id="1209932"/>
    <lineage>
        <taxon>Eukaryota</taxon>
        <taxon>Fungi</taxon>
        <taxon>Dikarya</taxon>
        <taxon>Ascomycota</taxon>
        <taxon>Pezizomycotina</taxon>
        <taxon>Sordariomycetes</taxon>
        <taxon>Hypocreomycetidae</taxon>
        <taxon>Glomerellales</taxon>
        <taxon>Glomerellaceae</taxon>
        <taxon>Colletotrichum</taxon>
        <taxon>Colletotrichum acutatum species complex</taxon>
    </lineage>
</organism>
<protein>
    <submittedName>
        <fullName evidence="2">Uncharacterized protein</fullName>
    </submittedName>
</protein>